<dbReference type="GO" id="GO:0008237">
    <property type="term" value="F:metallopeptidase activity"/>
    <property type="evidence" value="ECO:0007669"/>
    <property type="project" value="UniProtKB-KW"/>
</dbReference>
<dbReference type="SUPFAM" id="SSF63411">
    <property type="entry name" value="LuxS/MPP-like metallohydrolase"/>
    <property type="match status" value="1"/>
</dbReference>
<keyword evidence="3" id="KW-0378">Hydrolase</keyword>
<dbReference type="Pfam" id="PF00675">
    <property type="entry name" value="Peptidase_M16"/>
    <property type="match status" value="1"/>
</dbReference>
<feature type="domain" description="Peptidase M16 N-terminal" evidence="6">
    <location>
        <begin position="28"/>
        <end position="79"/>
    </location>
</feature>
<evidence type="ECO:0000313" key="8">
    <source>
        <dbReference type="Proteomes" id="UP000235145"/>
    </source>
</evidence>
<proteinExistence type="predicted"/>
<protein>
    <recommendedName>
        <fullName evidence="6">Peptidase M16 N-terminal domain-containing protein</fullName>
    </recommendedName>
</protein>
<evidence type="ECO:0000313" key="7">
    <source>
        <dbReference type="EMBL" id="KAJ0220057.1"/>
    </source>
</evidence>
<evidence type="ECO:0000256" key="4">
    <source>
        <dbReference type="ARBA" id="ARBA00022833"/>
    </source>
</evidence>
<keyword evidence="4" id="KW-0862">Zinc</keyword>
<dbReference type="EMBL" id="NBSK02000002">
    <property type="protein sequence ID" value="KAJ0220057.1"/>
    <property type="molecule type" value="Genomic_DNA"/>
</dbReference>
<dbReference type="InterPro" id="IPR011249">
    <property type="entry name" value="Metalloenz_LuxS/M16"/>
</dbReference>
<organism evidence="7 8">
    <name type="scientific">Lactuca sativa</name>
    <name type="common">Garden lettuce</name>
    <dbReference type="NCBI Taxonomy" id="4236"/>
    <lineage>
        <taxon>Eukaryota</taxon>
        <taxon>Viridiplantae</taxon>
        <taxon>Streptophyta</taxon>
        <taxon>Embryophyta</taxon>
        <taxon>Tracheophyta</taxon>
        <taxon>Spermatophyta</taxon>
        <taxon>Magnoliopsida</taxon>
        <taxon>eudicotyledons</taxon>
        <taxon>Gunneridae</taxon>
        <taxon>Pentapetalae</taxon>
        <taxon>asterids</taxon>
        <taxon>campanulids</taxon>
        <taxon>Asterales</taxon>
        <taxon>Asteraceae</taxon>
        <taxon>Cichorioideae</taxon>
        <taxon>Cichorieae</taxon>
        <taxon>Lactucinae</taxon>
        <taxon>Lactuca</taxon>
    </lineage>
</organism>
<evidence type="ECO:0000256" key="1">
    <source>
        <dbReference type="ARBA" id="ARBA00022670"/>
    </source>
</evidence>
<keyword evidence="8" id="KW-1185">Reference proteome</keyword>
<comment type="caution">
    <text evidence="7">The sequence shown here is derived from an EMBL/GenBank/DDBJ whole genome shotgun (WGS) entry which is preliminary data.</text>
</comment>
<gene>
    <name evidence="7" type="ORF">LSAT_V11C200053190</name>
</gene>
<keyword evidence="1" id="KW-0645">Protease</keyword>
<dbReference type="Gene3D" id="3.30.830.10">
    <property type="entry name" value="Metalloenzyme, LuxS/M16 peptidase-like"/>
    <property type="match status" value="1"/>
</dbReference>
<evidence type="ECO:0000256" key="3">
    <source>
        <dbReference type="ARBA" id="ARBA00022801"/>
    </source>
</evidence>
<dbReference type="GO" id="GO:0046872">
    <property type="term" value="F:metal ion binding"/>
    <property type="evidence" value="ECO:0007669"/>
    <property type="project" value="UniProtKB-KW"/>
</dbReference>
<sequence length="87" mass="10069">MNDRPFRGIVVVCATIWIFRLLLKPSPNSTFDETLINRERGMILHKTEEMRAQTEEVIFDHLHSTAFQYTPLGRTILGPAENIQKIT</sequence>
<evidence type="ECO:0000256" key="5">
    <source>
        <dbReference type="ARBA" id="ARBA00023049"/>
    </source>
</evidence>
<evidence type="ECO:0000256" key="2">
    <source>
        <dbReference type="ARBA" id="ARBA00022723"/>
    </source>
</evidence>
<dbReference type="Proteomes" id="UP000235145">
    <property type="component" value="Unassembled WGS sequence"/>
</dbReference>
<keyword evidence="5" id="KW-0482">Metalloprotease</keyword>
<name>A0A9R1W585_LACSA</name>
<dbReference type="PANTHER" id="PTHR11851">
    <property type="entry name" value="METALLOPROTEASE"/>
    <property type="match status" value="1"/>
</dbReference>
<reference evidence="7 8" key="1">
    <citation type="journal article" date="2017" name="Nat. Commun.">
        <title>Genome assembly with in vitro proximity ligation data and whole-genome triplication in lettuce.</title>
        <authorList>
            <person name="Reyes-Chin-Wo S."/>
            <person name="Wang Z."/>
            <person name="Yang X."/>
            <person name="Kozik A."/>
            <person name="Arikit S."/>
            <person name="Song C."/>
            <person name="Xia L."/>
            <person name="Froenicke L."/>
            <person name="Lavelle D.O."/>
            <person name="Truco M.J."/>
            <person name="Xia R."/>
            <person name="Zhu S."/>
            <person name="Xu C."/>
            <person name="Xu H."/>
            <person name="Xu X."/>
            <person name="Cox K."/>
            <person name="Korf I."/>
            <person name="Meyers B.C."/>
            <person name="Michelmore R.W."/>
        </authorList>
    </citation>
    <scope>NUCLEOTIDE SEQUENCE [LARGE SCALE GENOMIC DNA]</scope>
    <source>
        <strain evidence="8">cv. Salinas</strain>
        <tissue evidence="7">Seedlings</tissue>
    </source>
</reference>
<accession>A0A9R1W585</accession>
<keyword evidence="2" id="KW-0479">Metal-binding</keyword>
<dbReference type="AlphaFoldDB" id="A0A9R1W585"/>
<dbReference type="InterPro" id="IPR011765">
    <property type="entry name" value="Pept_M16_N"/>
</dbReference>
<dbReference type="InterPro" id="IPR050361">
    <property type="entry name" value="MPP/UQCRC_Complex"/>
</dbReference>
<dbReference type="GO" id="GO:0006508">
    <property type="term" value="P:proteolysis"/>
    <property type="evidence" value="ECO:0007669"/>
    <property type="project" value="UniProtKB-KW"/>
</dbReference>
<evidence type="ECO:0000259" key="6">
    <source>
        <dbReference type="Pfam" id="PF00675"/>
    </source>
</evidence>
<dbReference type="PANTHER" id="PTHR11851:SF149">
    <property type="entry name" value="GH01077P"/>
    <property type="match status" value="1"/>
</dbReference>